<dbReference type="InterPro" id="IPR020846">
    <property type="entry name" value="MFS_dom"/>
</dbReference>
<dbReference type="Proteomes" id="UP000183407">
    <property type="component" value="Unassembled WGS sequence"/>
</dbReference>
<organism evidence="9 10">
    <name type="scientific">Rhodococcus jostii</name>
    <dbReference type="NCBI Taxonomy" id="132919"/>
    <lineage>
        <taxon>Bacteria</taxon>
        <taxon>Bacillati</taxon>
        <taxon>Actinomycetota</taxon>
        <taxon>Actinomycetes</taxon>
        <taxon>Mycobacteriales</taxon>
        <taxon>Nocardiaceae</taxon>
        <taxon>Rhodococcus</taxon>
    </lineage>
</organism>
<evidence type="ECO:0000259" key="8">
    <source>
        <dbReference type="PROSITE" id="PS50850"/>
    </source>
</evidence>
<proteinExistence type="predicted"/>
<dbReference type="PANTHER" id="PTHR43045:SF1">
    <property type="entry name" value="SHIKIMATE TRANSPORTER"/>
    <property type="match status" value="1"/>
</dbReference>
<dbReference type="GO" id="GO:0022857">
    <property type="term" value="F:transmembrane transporter activity"/>
    <property type="evidence" value="ECO:0007669"/>
    <property type="project" value="InterPro"/>
</dbReference>
<dbReference type="Gene3D" id="1.20.1250.20">
    <property type="entry name" value="MFS general substrate transporter like domains"/>
    <property type="match status" value="2"/>
</dbReference>
<evidence type="ECO:0000313" key="9">
    <source>
        <dbReference type="EMBL" id="SEC24217.1"/>
    </source>
</evidence>
<name>A0A1H4QXD8_RHOJO</name>
<accession>A0A1H4QXD8</accession>
<feature type="transmembrane region" description="Helical" evidence="7">
    <location>
        <begin position="349"/>
        <end position="370"/>
    </location>
</feature>
<dbReference type="AlphaFoldDB" id="A0A1H4QXD8"/>
<evidence type="ECO:0000256" key="4">
    <source>
        <dbReference type="ARBA" id="ARBA00022692"/>
    </source>
</evidence>
<dbReference type="InterPro" id="IPR005828">
    <property type="entry name" value="MFS_sugar_transport-like"/>
</dbReference>
<dbReference type="RefSeq" id="WP_162850302.1">
    <property type="nucleotide sequence ID" value="NZ_FNTL01000004.1"/>
</dbReference>
<feature type="transmembrane region" description="Helical" evidence="7">
    <location>
        <begin position="322"/>
        <end position="343"/>
    </location>
</feature>
<keyword evidence="3" id="KW-1003">Cell membrane</keyword>
<dbReference type="EMBL" id="FNTL01000004">
    <property type="protein sequence ID" value="SEC24217.1"/>
    <property type="molecule type" value="Genomic_DNA"/>
</dbReference>
<gene>
    <name evidence="9" type="ORF">SAMN04490220_1143</name>
</gene>
<keyword evidence="5 7" id="KW-1133">Transmembrane helix</keyword>
<dbReference type="PROSITE" id="PS50850">
    <property type="entry name" value="MFS"/>
    <property type="match status" value="1"/>
</dbReference>
<keyword evidence="2" id="KW-0813">Transport</keyword>
<feature type="transmembrane region" description="Helical" evidence="7">
    <location>
        <begin position="382"/>
        <end position="406"/>
    </location>
</feature>
<dbReference type="GO" id="GO:0005886">
    <property type="term" value="C:plasma membrane"/>
    <property type="evidence" value="ECO:0007669"/>
    <property type="project" value="UniProtKB-SubCell"/>
</dbReference>
<evidence type="ECO:0000256" key="5">
    <source>
        <dbReference type="ARBA" id="ARBA00022989"/>
    </source>
</evidence>
<keyword evidence="6 7" id="KW-0472">Membrane</keyword>
<evidence type="ECO:0000256" key="1">
    <source>
        <dbReference type="ARBA" id="ARBA00004651"/>
    </source>
</evidence>
<evidence type="ECO:0000313" key="10">
    <source>
        <dbReference type="Proteomes" id="UP000183407"/>
    </source>
</evidence>
<sequence length="452" mass="48256">MKIQPTEQYSQSGDPSAMNRRRALWGSSLGTTLEWYDFFLYGSMAVIVFPHLFFSQQSGFVGTLLSVSTFGAAFVVRPLGAVIFGALGDRRGRKEVLVATMVLMGAATALIGVLPTDQQVGMWAPFFLVVLRLLQGLSTGGEWGGATLMAVENAKKSSTRSGSRRGFYGSLVMAASPAGLILSNVSILILTRIDKDAFLSWGWRIPFLVGGLIAVLGLIIRLGVSETDEFKTLANRGKLNESPVSTVIRKFPLRLLRIAFIYMGPGAAFYAIIIFGQKFAVQHAGLTTDQMTTVVVMYGITMFVGTLTAGNYVDRIGAARMGFYATIAMCVMTPIAMGVLASGQFGPIVVVYMVMAVLQAVVSAPMALLFTDMFDADVRYTGVSLGYQLGTVVGGALPPIVALWLFEITGSVWVVSGYLVAALIVSAICVVGLMSRSADAEMNSTAAVPTKT</sequence>
<evidence type="ECO:0000256" key="6">
    <source>
        <dbReference type="ARBA" id="ARBA00023136"/>
    </source>
</evidence>
<feature type="domain" description="Major facilitator superfamily (MFS) profile" evidence="8">
    <location>
        <begin position="23"/>
        <end position="434"/>
    </location>
</feature>
<feature type="transmembrane region" description="Helical" evidence="7">
    <location>
        <begin position="35"/>
        <end position="54"/>
    </location>
</feature>
<evidence type="ECO:0000256" key="7">
    <source>
        <dbReference type="SAM" id="Phobius"/>
    </source>
</evidence>
<feature type="transmembrane region" description="Helical" evidence="7">
    <location>
        <begin position="60"/>
        <end position="84"/>
    </location>
</feature>
<dbReference type="CDD" id="cd17369">
    <property type="entry name" value="MFS_ShiA_like"/>
    <property type="match status" value="1"/>
</dbReference>
<feature type="transmembrane region" description="Helical" evidence="7">
    <location>
        <begin position="295"/>
        <end position="313"/>
    </location>
</feature>
<protein>
    <submittedName>
        <fullName evidence="9">Predicted arabinose efflux permease, MFS family</fullName>
    </submittedName>
</protein>
<reference evidence="10" key="1">
    <citation type="submission" date="2016-10" db="EMBL/GenBank/DDBJ databases">
        <authorList>
            <person name="Varghese N."/>
        </authorList>
    </citation>
    <scope>NUCLEOTIDE SEQUENCE [LARGE SCALE GENOMIC DNA]</scope>
    <source>
        <strain evidence="10">DSM 44719</strain>
    </source>
</reference>
<feature type="transmembrane region" description="Helical" evidence="7">
    <location>
        <begin position="96"/>
        <end position="114"/>
    </location>
</feature>
<keyword evidence="4 7" id="KW-0812">Transmembrane</keyword>
<feature type="transmembrane region" description="Helical" evidence="7">
    <location>
        <begin position="205"/>
        <end position="224"/>
    </location>
</feature>
<feature type="transmembrane region" description="Helical" evidence="7">
    <location>
        <begin position="171"/>
        <end position="193"/>
    </location>
</feature>
<feature type="transmembrane region" description="Helical" evidence="7">
    <location>
        <begin position="126"/>
        <end position="151"/>
    </location>
</feature>
<dbReference type="SUPFAM" id="SSF103473">
    <property type="entry name" value="MFS general substrate transporter"/>
    <property type="match status" value="1"/>
</dbReference>
<dbReference type="Pfam" id="PF00083">
    <property type="entry name" value="Sugar_tr"/>
    <property type="match status" value="1"/>
</dbReference>
<dbReference type="InterPro" id="IPR036259">
    <property type="entry name" value="MFS_trans_sf"/>
</dbReference>
<dbReference type="PANTHER" id="PTHR43045">
    <property type="entry name" value="SHIKIMATE TRANSPORTER"/>
    <property type="match status" value="1"/>
</dbReference>
<comment type="subcellular location">
    <subcellularLocation>
        <location evidence="1">Cell membrane</location>
        <topology evidence="1">Multi-pass membrane protein</topology>
    </subcellularLocation>
</comment>
<feature type="transmembrane region" description="Helical" evidence="7">
    <location>
        <begin position="412"/>
        <end position="434"/>
    </location>
</feature>
<feature type="transmembrane region" description="Helical" evidence="7">
    <location>
        <begin position="255"/>
        <end position="275"/>
    </location>
</feature>
<evidence type="ECO:0000256" key="2">
    <source>
        <dbReference type="ARBA" id="ARBA00022448"/>
    </source>
</evidence>
<evidence type="ECO:0000256" key="3">
    <source>
        <dbReference type="ARBA" id="ARBA00022475"/>
    </source>
</evidence>